<sequence length="32" mass="3836">MESPSKKTSFFKVTTWTVLWSTKRSLQQFARE</sequence>
<dbReference type="EMBL" id="GGEC01059898">
    <property type="protein sequence ID" value="MBX40382.1"/>
    <property type="molecule type" value="Transcribed_RNA"/>
</dbReference>
<protein>
    <submittedName>
        <fullName evidence="1">Uncharacterized protein</fullName>
    </submittedName>
</protein>
<name>A0A2P2ND46_RHIMU</name>
<evidence type="ECO:0000313" key="1">
    <source>
        <dbReference type="EMBL" id="MBX40382.1"/>
    </source>
</evidence>
<accession>A0A2P2ND46</accession>
<proteinExistence type="predicted"/>
<organism evidence="1">
    <name type="scientific">Rhizophora mucronata</name>
    <name type="common">Asiatic mangrove</name>
    <dbReference type="NCBI Taxonomy" id="61149"/>
    <lineage>
        <taxon>Eukaryota</taxon>
        <taxon>Viridiplantae</taxon>
        <taxon>Streptophyta</taxon>
        <taxon>Embryophyta</taxon>
        <taxon>Tracheophyta</taxon>
        <taxon>Spermatophyta</taxon>
        <taxon>Magnoliopsida</taxon>
        <taxon>eudicotyledons</taxon>
        <taxon>Gunneridae</taxon>
        <taxon>Pentapetalae</taxon>
        <taxon>rosids</taxon>
        <taxon>fabids</taxon>
        <taxon>Malpighiales</taxon>
        <taxon>Rhizophoraceae</taxon>
        <taxon>Rhizophora</taxon>
    </lineage>
</organism>
<reference evidence="1" key="1">
    <citation type="submission" date="2018-02" db="EMBL/GenBank/DDBJ databases">
        <title>Rhizophora mucronata_Transcriptome.</title>
        <authorList>
            <person name="Meera S.P."/>
            <person name="Sreeshan A."/>
            <person name="Augustine A."/>
        </authorList>
    </citation>
    <scope>NUCLEOTIDE SEQUENCE</scope>
    <source>
        <tissue evidence="1">Leaf</tissue>
    </source>
</reference>
<dbReference type="AlphaFoldDB" id="A0A2P2ND46"/>